<protein>
    <submittedName>
        <fullName evidence="2">Uncharacterized protein</fullName>
    </submittedName>
</protein>
<gene>
    <name evidence="2" type="ORF">RJ640_011179</name>
</gene>
<reference evidence="2" key="1">
    <citation type="submission" date="2022-12" db="EMBL/GenBank/DDBJ databases">
        <title>Draft genome assemblies for two species of Escallonia (Escalloniales).</title>
        <authorList>
            <person name="Chanderbali A."/>
            <person name="Dervinis C."/>
            <person name="Anghel I."/>
            <person name="Soltis D."/>
            <person name="Soltis P."/>
            <person name="Zapata F."/>
        </authorList>
    </citation>
    <scope>NUCLEOTIDE SEQUENCE</scope>
    <source>
        <strain evidence="2">UCBG92.1500</strain>
        <tissue evidence="2">Leaf</tissue>
    </source>
</reference>
<evidence type="ECO:0000313" key="2">
    <source>
        <dbReference type="EMBL" id="KAK2990431.1"/>
    </source>
</evidence>
<sequence length="106" mass="11671">MTDDLHETAAGPVQEGRRAGQQVRRPGGSDRLLQCRQRLRVRAARGEYGPPPVRGGDRGQRGRGPSSEGGDGEHRESSKEKAVLAVHKDDQMYVNQLLQISENLKT</sequence>
<keyword evidence="3" id="KW-1185">Reference proteome</keyword>
<organism evidence="2 3">
    <name type="scientific">Escallonia rubra</name>
    <dbReference type="NCBI Taxonomy" id="112253"/>
    <lineage>
        <taxon>Eukaryota</taxon>
        <taxon>Viridiplantae</taxon>
        <taxon>Streptophyta</taxon>
        <taxon>Embryophyta</taxon>
        <taxon>Tracheophyta</taxon>
        <taxon>Spermatophyta</taxon>
        <taxon>Magnoliopsida</taxon>
        <taxon>eudicotyledons</taxon>
        <taxon>Gunneridae</taxon>
        <taxon>Pentapetalae</taxon>
        <taxon>asterids</taxon>
        <taxon>campanulids</taxon>
        <taxon>Escalloniales</taxon>
        <taxon>Escalloniaceae</taxon>
        <taxon>Escallonia</taxon>
    </lineage>
</organism>
<feature type="region of interest" description="Disordered" evidence="1">
    <location>
        <begin position="1"/>
        <end position="81"/>
    </location>
</feature>
<comment type="caution">
    <text evidence="2">The sequence shown here is derived from an EMBL/GenBank/DDBJ whole genome shotgun (WGS) entry which is preliminary data.</text>
</comment>
<name>A0AA88S1V0_9ASTE</name>
<dbReference type="EMBL" id="JAVXUO010000644">
    <property type="protein sequence ID" value="KAK2990431.1"/>
    <property type="molecule type" value="Genomic_DNA"/>
</dbReference>
<proteinExistence type="predicted"/>
<evidence type="ECO:0000313" key="3">
    <source>
        <dbReference type="Proteomes" id="UP001187471"/>
    </source>
</evidence>
<dbReference type="AlphaFoldDB" id="A0AA88S1V0"/>
<accession>A0AA88S1V0</accession>
<evidence type="ECO:0000256" key="1">
    <source>
        <dbReference type="SAM" id="MobiDB-lite"/>
    </source>
</evidence>
<dbReference type="Proteomes" id="UP001187471">
    <property type="component" value="Unassembled WGS sequence"/>
</dbReference>
<feature type="compositionally biased region" description="Basic and acidic residues" evidence="1">
    <location>
        <begin position="71"/>
        <end position="81"/>
    </location>
</feature>